<evidence type="ECO:0000256" key="2">
    <source>
        <dbReference type="ARBA" id="ARBA00008974"/>
    </source>
</evidence>
<keyword evidence="5 8" id="KW-1133">Transmembrane helix</keyword>
<evidence type="ECO:0000256" key="1">
    <source>
        <dbReference type="ARBA" id="ARBA00004141"/>
    </source>
</evidence>
<name>U3GXW2_9CORY</name>
<sequence length="483" mass="51899">MAQPTIERRSVGFVPLEERHGSAWNQFTLWVGANLQITALVTGALAFVFGGDVFWSLIGLFIGQIAGGVVMALHSAQGPHLGLPQMISSRAQFGIYGAALPLILIIFMYLGFSASGTVLAGQAVAELYDGPQWSGVIIFGAVSTVCAVFGYNVIHKLGRWVSLVSTVAFLYLIVRLFMVADVPALLVIKHFDLPQFLFAIALAASWQIAYGPYVADYSRYLPADIKTSHVFGATLAGTVISSTISMSLGVFTAAWAGESFRGHEVETFVGLGSAGVVAALIYLSIAVGKLTINVLNIYGGFMCMTTAYSGFRARAEVTPTQRLIAIFCMAAASMGLAVWGTAQFLNAFSSFLLFLLTFFIPWSAINLADYYWVSKERYDVPALSDPNGRYGKWNWAALVAFAVGVLIQMPFVATSFYTGPLVAHIGDTDISWIVGLVATTVLYMALRPLDKRVIPEQTILPEVDPIEAAAARAMKGAHPPTGA</sequence>
<evidence type="ECO:0000256" key="7">
    <source>
        <dbReference type="PIRNR" id="PIRNR002744"/>
    </source>
</evidence>
<dbReference type="EMBL" id="CP006365">
    <property type="protein sequence ID" value="AGU15433.1"/>
    <property type="molecule type" value="Genomic_DNA"/>
</dbReference>
<feature type="transmembrane region" description="Helical" evidence="8">
    <location>
        <begin position="132"/>
        <end position="154"/>
    </location>
</feature>
<dbReference type="KEGG" id="caz:CARG_06545"/>
<evidence type="ECO:0000256" key="6">
    <source>
        <dbReference type="ARBA" id="ARBA00023136"/>
    </source>
</evidence>
<keyword evidence="6 7" id="KW-0472">Membrane</keyword>
<evidence type="ECO:0000313" key="9">
    <source>
        <dbReference type="EMBL" id="AGU15433.1"/>
    </source>
</evidence>
<dbReference type="PATRIC" id="fig|1348662.3.peg.1283"/>
<dbReference type="InterPro" id="IPR026030">
    <property type="entry name" value="Pur-cyt_permease_Fcy2/21/22"/>
</dbReference>
<evidence type="ECO:0008006" key="11">
    <source>
        <dbReference type="Google" id="ProtNLM"/>
    </source>
</evidence>
<feature type="transmembrane region" description="Helical" evidence="8">
    <location>
        <begin position="166"/>
        <end position="188"/>
    </location>
</feature>
<dbReference type="eggNOG" id="COG1457">
    <property type="taxonomic scope" value="Bacteria"/>
</dbReference>
<dbReference type="RefSeq" id="WP_020976591.1">
    <property type="nucleotide sequence ID" value="NC_022198.1"/>
</dbReference>
<dbReference type="HOGENOM" id="CLU_026016_3_0_11"/>
<dbReference type="GeneID" id="78250077"/>
<dbReference type="GO" id="GO:0022857">
    <property type="term" value="F:transmembrane transporter activity"/>
    <property type="evidence" value="ECO:0007669"/>
    <property type="project" value="InterPro"/>
</dbReference>
<evidence type="ECO:0000256" key="4">
    <source>
        <dbReference type="ARBA" id="ARBA00022692"/>
    </source>
</evidence>
<dbReference type="PANTHER" id="PTHR31806">
    <property type="entry name" value="PURINE-CYTOSINE PERMEASE FCY2-RELATED"/>
    <property type="match status" value="1"/>
</dbReference>
<comment type="subcellular location">
    <subcellularLocation>
        <location evidence="1">Membrane</location>
        <topology evidence="1">Multi-pass membrane protein</topology>
    </subcellularLocation>
</comment>
<reference evidence="9 10" key="1">
    <citation type="journal article" date="2013" name="Genome Announc.">
        <title>Whole-Genome Sequence of the Clinical Strain Corynebacterium argentoratense DSM 44202, Isolated from a Human Throat Specimen.</title>
        <authorList>
            <person name="Bomholt C."/>
            <person name="Glaub A."/>
            <person name="Gravermann K."/>
            <person name="Albersmeier A."/>
            <person name="Brinkrolf K."/>
            <person name="Ruckert C."/>
            <person name="Tauch A."/>
        </authorList>
    </citation>
    <scope>NUCLEOTIDE SEQUENCE [LARGE SCALE GENOMIC DNA]</scope>
    <source>
        <strain evidence="9">DSM 44202</strain>
    </source>
</reference>
<dbReference type="OrthoDB" id="9809167at2"/>
<dbReference type="Pfam" id="PF02133">
    <property type="entry name" value="Transp_cyt_pur"/>
    <property type="match status" value="1"/>
</dbReference>
<feature type="transmembrane region" description="Helical" evidence="8">
    <location>
        <begin position="430"/>
        <end position="446"/>
    </location>
</feature>
<dbReference type="Proteomes" id="UP000016943">
    <property type="component" value="Chromosome"/>
</dbReference>
<accession>U3GXW2</accession>
<dbReference type="PANTHER" id="PTHR31806:SF1">
    <property type="entry name" value="PURINE-CYTOSINE PERMEASE FCY2-RELATED"/>
    <property type="match status" value="1"/>
</dbReference>
<organism evidence="9 10">
    <name type="scientific">Corynebacterium argentoratense DSM 44202</name>
    <dbReference type="NCBI Taxonomy" id="1348662"/>
    <lineage>
        <taxon>Bacteria</taxon>
        <taxon>Bacillati</taxon>
        <taxon>Actinomycetota</taxon>
        <taxon>Actinomycetes</taxon>
        <taxon>Mycobacteriales</taxon>
        <taxon>Corynebacteriaceae</taxon>
        <taxon>Corynebacterium</taxon>
    </lineage>
</organism>
<feature type="transmembrane region" description="Helical" evidence="8">
    <location>
        <begin position="268"/>
        <end position="288"/>
    </location>
</feature>
<evidence type="ECO:0000256" key="5">
    <source>
        <dbReference type="ARBA" id="ARBA00022989"/>
    </source>
</evidence>
<dbReference type="STRING" id="1348662.CARG_06545"/>
<feature type="transmembrane region" description="Helical" evidence="8">
    <location>
        <begin position="230"/>
        <end position="256"/>
    </location>
</feature>
<keyword evidence="4 8" id="KW-0812">Transmembrane</keyword>
<gene>
    <name evidence="9" type="ORF">CARG_06545</name>
</gene>
<feature type="transmembrane region" description="Helical" evidence="8">
    <location>
        <begin position="393"/>
        <end position="418"/>
    </location>
</feature>
<comment type="similarity">
    <text evidence="2 7">Belongs to the purine-cytosine permease (2.A.39) family.</text>
</comment>
<feature type="transmembrane region" description="Helical" evidence="8">
    <location>
        <begin position="351"/>
        <end position="372"/>
    </location>
</feature>
<evidence type="ECO:0000256" key="3">
    <source>
        <dbReference type="ARBA" id="ARBA00022448"/>
    </source>
</evidence>
<keyword evidence="10" id="KW-1185">Reference proteome</keyword>
<evidence type="ECO:0000313" key="10">
    <source>
        <dbReference type="Proteomes" id="UP000016943"/>
    </source>
</evidence>
<feature type="transmembrane region" description="Helical" evidence="8">
    <location>
        <begin position="27"/>
        <end position="47"/>
    </location>
</feature>
<dbReference type="PIRSF" id="PIRSF002744">
    <property type="entry name" value="Pur-cyt_permease"/>
    <property type="match status" value="1"/>
</dbReference>
<feature type="transmembrane region" description="Helical" evidence="8">
    <location>
        <begin position="53"/>
        <end position="73"/>
    </location>
</feature>
<dbReference type="AlphaFoldDB" id="U3GXW2"/>
<proteinExistence type="inferred from homology"/>
<dbReference type="InterPro" id="IPR001248">
    <property type="entry name" value="Pur-cyt_permease"/>
</dbReference>
<protein>
    <recommendedName>
        <fullName evidence="11">Sulfonate ABC transporter substrate-binding protein</fullName>
    </recommendedName>
</protein>
<dbReference type="Gene3D" id="1.10.4160.10">
    <property type="entry name" value="Hydantoin permease"/>
    <property type="match status" value="1"/>
</dbReference>
<keyword evidence="3 7" id="KW-0813">Transport</keyword>
<evidence type="ECO:0000256" key="8">
    <source>
        <dbReference type="SAM" id="Phobius"/>
    </source>
</evidence>
<feature type="transmembrane region" description="Helical" evidence="8">
    <location>
        <begin position="323"/>
        <end position="345"/>
    </location>
</feature>
<dbReference type="CDD" id="cd11484">
    <property type="entry name" value="SLC-NCS1sbd_CobB-like"/>
    <property type="match status" value="1"/>
</dbReference>
<feature type="transmembrane region" description="Helical" evidence="8">
    <location>
        <begin position="93"/>
        <end position="112"/>
    </location>
</feature>
<dbReference type="GO" id="GO:0005886">
    <property type="term" value="C:plasma membrane"/>
    <property type="evidence" value="ECO:0007669"/>
    <property type="project" value="TreeGrafter"/>
</dbReference>